<dbReference type="GO" id="GO:0004497">
    <property type="term" value="F:monooxygenase activity"/>
    <property type="evidence" value="ECO:0007669"/>
    <property type="project" value="UniProtKB-KW"/>
</dbReference>
<sequence length="68" mass="7785">MAVIGYSESLTNIYSIEMMAKWVARFLDGAFRLPSVARMEQSAAEWGRRKKGFLAEWFQPYGAVDYAD</sequence>
<reference evidence="1" key="1">
    <citation type="submission" date="2015-12" db="EMBL/GenBank/DDBJ databases">
        <title>Update maize B73 reference genome by single molecule sequencing technologies.</title>
        <authorList>
            <consortium name="Maize Genome Sequencing Project"/>
            <person name="Ware D."/>
        </authorList>
    </citation>
    <scope>NUCLEOTIDE SEQUENCE [LARGE SCALE GENOMIC DNA]</scope>
    <source>
        <tissue evidence="1">Seedling</tissue>
    </source>
</reference>
<dbReference type="SMR" id="A0A1D6IB44"/>
<protein>
    <submittedName>
        <fullName evidence="1">Putative flavin-containing monooxygenase 1</fullName>
    </submittedName>
</protein>
<keyword evidence="1" id="KW-0560">Oxidoreductase</keyword>
<accession>A0A1D6IB44</accession>
<name>A0A1D6IB44_MAIZE</name>
<dbReference type="EMBL" id="CM007650">
    <property type="protein sequence ID" value="ONM57176.1"/>
    <property type="molecule type" value="Genomic_DNA"/>
</dbReference>
<gene>
    <name evidence="1" type="ORF">ZEAMMB73_Zm00001d021443</name>
</gene>
<dbReference type="InParanoid" id="A0A1D6IB44"/>
<dbReference type="Gene3D" id="3.50.50.60">
    <property type="entry name" value="FAD/NAD(P)-binding domain"/>
    <property type="match status" value="1"/>
</dbReference>
<dbReference type="AlphaFoldDB" id="A0A1D6IB44"/>
<keyword evidence="1" id="KW-0503">Monooxygenase</keyword>
<evidence type="ECO:0000313" key="1">
    <source>
        <dbReference type="EMBL" id="ONM57176.1"/>
    </source>
</evidence>
<dbReference type="PaxDb" id="4577-GRMZM2G053307_P01"/>
<dbReference type="InterPro" id="IPR036188">
    <property type="entry name" value="FAD/NAD-bd_sf"/>
</dbReference>
<proteinExistence type="predicted"/>
<organism evidence="1">
    <name type="scientific">Zea mays</name>
    <name type="common">Maize</name>
    <dbReference type="NCBI Taxonomy" id="4577"/>
    <lineage>
        <taxon>Eukaryota</taxon>
        <taxon>Viridiplantae</taxon>
        <taxon>Streptophyta</taxon>
        <taxon>Embryophyta</taxon>
        <taxon>Tracheophyta</taxon>
        <taxon>Spermatophyta</taxon>
        <taxon>Magnoliopsida</taxon>
        <taxon>Liliopsida</taxon>
        <taxon>Poales</taxon>
        <taxon>Poaceae</taxon>
        <taxon>PACMAD clade</taxon>
        <taxon>Panicoideae</taxon>
        <taxon>Andropogonodae</taxon>
        <taxon>Andropogoneae</taxon>
        <taxon>Tripsacinae</taxon>
        <taxon>Zea</taxon>
    </lineage>
</organism>